<gene>
    <name evidence="2" type="ORF">A0J61_11782</name>
</gene>
<comment type="caution">
    <text evidence="2">The sequence shown here is derived from an EMBL/GenBank/DDBJ whole genome shotgun (WGS) entry which is preliminary data.</text>
</comment>
<dbReference type="InParanoid" id="A0A1C7MUM3"/>
<dbReference type="InterPro" id="IPR036691">
    <property type="entry name" value="Endo/exonu/phosph_ase_sf"/>
</dbReference>
<sequence length="143" mass="15630">SQTNAFNCGDLNARSVPLLGDFRSNTRGTRLAEWDEEAGVPTMFSPGRMKNAQPGHTSWSSVIDLFISFDDLVGPSLAVRDAGLGSDHVPVSLPSLPPAPTARPRLLWKLSCLDDHKSAELYKSLFRLHSAPIKNHHGKRDVS</sequence>
<dbReference type="GO" id="GO:0003824">
    <property type="term" value="F:catalytic activity"/>
    <property type="evidence" value="ECO:0007669"/>
    <property type="project" value="InterPro"/>
</dbReference>
<name>A0A1C7MUM3_9FUNG</name>
<dbReference type="Pfam" id="PF14529">
    <property type="entry name" value="Exo_endo_phos_2"/>
    <property type="match status" value="1"/>
</dbReference>
<reference evidence="2 3" key="1">
    <citation type="submission" date="2016-03" db="EMBL/GenBank/DDBJ databases">
        <title>Choanephora cucurbitarum.</title>
        <authorList>
            <person name="Min B."/>
            <person name="Park H."/>
            <person name="Park J.-H."/>
            <person name="Shin H.-D."/>
            <person name="Choi I.-G."/>
        </authorList>
    </citation>
    <scope>NUCLEOTIDE SEQUENCE [LARGE SCALE GENOMIC DNA]</scope>
    <source>
        <strain evidence="2 3">KUS-F28377</strain>
    </source>
</reference>
<dbReference type="Gene3D" id="3.60.10.10">
    <property type="entry name" value="Endonuclease/exonuclease/phosphatase"/>
    <property type="match status" value="1"/>
</dbReference>
<dbReference type="SUPFAM" id="SSF56219">
    <property type="entry name" value="DNase I-like"/>
    <property type="match status" value="1"/>
</dbReference>
<dbReference type="Proteomes" id="UP000093000">
    <property type="component" value="Unassembled WGS sequence"/>
</dbReference>
<evidence type="ECO:0000259" key="1">
    <source>
        <dbReference type="Pfam" id="PF14529"/>
    </source>
</evidence>
<feature type="non-terminal residue" evidence="2">
    <location>
        <position position="143"/>
    </location>
</feature>
<feature type="domain" description="Endonuclease/exonuclease/phosphatase" evidence="1">
    <location>
        <begin position="7"/>
        <end position="91"/>
    </location>
</feature>
<keyword evidence="3" id="KW-1185">Reference proteome</keyword>
<dbReference type="InterPro" id="IPR005135">
    <property type="entry name" value="Endo/exonuclease/phosphatase"/>
</dbReference>
<dbReference type="OrthoDB" id="2207231at2759"/>
<evidence type="ECO:0000313" key="3">
    <source>
        <dbReference type="Proteomes" id="UP000093000"/>
    </source>
</evidence>
<protein>
    <recommendedName>
        <fullName evidence="1">Endonuclease/exonuclease/phosphatase domain-containing protein</fullName>
    </recommendedName>
</protein>
<feature type="non-terminal residue" evidence="2">
    <location>
        <position position="1"/>
    </location>
</feature>
<accession>A0A1C7MUM3</accession>
<dbReference type="EMBL" id="LUGH01002483">
    <property type="protein sequence ID" value="OBZ80169.1"/>
    <property type="molecule type" value="Genomic_DNA"/>
</dbReference>
<dbReference type="STRING" id="101091.A0A1C7MUM3"/>
<evidence type="ECO:0000313" key="2">
    <source>
        <dbReference type="EMBL" id="OBZ80169.1"/>
    </source>
</evidence>
<organism evidence="2 3">
    <name type="scientific">Choanephora cucurbitarum</name>
    <dbReference type="NCBI Taxonomy" id="101091"/>
    <lineage>
        <taxon>Eukaryota</taxon>
        <taxon>Fungi</taxon>
        <taxon>Fungi incertae sedis</taxon>
        <taxon>Mucoromycota</taxon>
        <taxon>Mucoromycotina</taxon>
        <taxon>Mucoromycetes</taxon>
        <taxon>Mucorales</taxon>
        <taxon>Mucorineae</taxon>
        <taxon>Choanephoraceae</taxon>
        <taxon>Choanephoroideae</taxon>
        <taxon>Choanephora</taxon>
    </lineage>
</organism>
<dbReference type="AlphaFoldDB" id="A0A1C7MUM3"/>
<proteinExistence type="predicted"/>